<name>A0A6J1G4T0_CUCMO</name>
<evidence type="ECO:0000313" key="4">
    <source>
        <dbReference type="RefSeq" id="XP_022946861.1"/>
    </source>
</evidence>
<sequence>MAISLICDRWRAMASTAVLALLLIFQSIKANDFNNLCLLFSCPFGLGSFLSVSLIFISVLCWVTSDFLMAENVRLEVKYTMEEEPVKLLGMRLPRLDVIMILGGSRLFLTMDGHFKFLPCIIPKGSRDVREGGKKCECVYKGGREDAS</sequence>
<evidence type="ECO:0000256" key="2">
    <source>
        <dbReference type="SAM" id="SignalP"/>
    </source>
</evidence>
<dbReference type="GeneID" id="111450794"/>
<dbReference type="KEGG" id="cmos:111450794"/>
<feature type="transmembrane region" description="Helical" evidence="1">
    <location>
        <begin position="46"/>
        <end position="69"/>
    </location>
</feature>
<evidence type="ECO:0000313" key="3">
    <source>
        <dbReference type="Proteomes" id="UP000504609"/>
    </source>
</evidence>
<dbReference type="RefSeq" id="XP_022946861.1">
    <property type="nucleotide sequence ID" value="XM_023091093.1"/>
</dbReference>
<dbReference type="Proteomes" id="UP000504609">
    <property type="component" value="Unplaced"/>
</dbReference>
<feature type="signal peptide" evidence="2">
    <location>
        <begin position="1"/>
        <end position="30"/>
    </location>
</feature>
<organism evidence="3 4">
    <name type="scientific">Cucurbita moschata</name>
    <name type="common">Winter crookneck squash</name>
    <name type="synonym">Cucurbita pepo var. moschata</name>
    <dbReference type="NCBI Taxonomy" id="3662"/>
    <lineage>
        <taxon>Eukaryota</taxon>
        <taxon>Viridiplantae</taxon>
        <taxon>Streptophyta</taxon>
        <taxon>Embryophyta</taxon>
        <taxon>Tracheophyta</taxon>
        <taxon>Spermatophyta</taxon>
        <taxon>Magnoliopsida</taxon>
        <taxon>eudicotyledons</taxon>
        <taxon>Gunneridae</taxon>
        <taxon>Pentapetalae</taxon>
        <taxon>rosids</taxon>
        <taxon>fabids</taxon>
        <taxon>Cucurbitales</taxon>
        <taxon>Cucurbitaceae</taxon>
        <taxon>Cucurbiteae</taxon>
        <taxon>Cucurbita</taxon>
    </lineage>
</organism>
<keyword evidence="3" id="KW-1185">Reference proteome</keyword>
<keyword evidence="1" id="KW-0812">Transmembrane</keyword>
<evidence type="ECO:0000256" key="1">
    <source>
        <dbReference type="SAM" id="Phobius"/>
    </source>
</evidence>
<feature type="chain" id="PRO_5026986238" evidence="2">
    <location>
        <begin position="31"/>
        <end position="148"/>
    </location>
</feature>
<dbReference type="AlphaFoldDB" id="A0A6J1G4T0"/>
<proteinExistence type="predicted"/>
<keyword evidence="2" id="KW-0732">Signal</keyword>
<accession>A0A6J1G4T0</accession>
<keyword evidence="1" id="KW-0472">Membrane</keyword>
<gene>
    <name evidence="4" type="primary">LOC111450794</name>
</gene>
<reference evidence="4" key="1">
    <citation type="submission" date="2025-08" db="UniProtKB">
        <authorList>
            <consortium name="RefSeq"/>
        </authorList>
    </citation>
    <scope>IDENTIFICATION</scope>
    <source>
        <tissue evidence="4">Young leaves</tissue>
    </source>
</reference>
<keyword evidence="1" id="KW-1133">Transmembrane helix</keyword>
<protein>
    <submittedName>
        <fullName evidence="4">Uncharacterized protein LOC111450794</fullName>
    </submittedName>
</protein>